<reference evidence="1" key="1">
    <citation type="submission" date="2020-07" db="EMBL/GenBank/DDBJ databases">
        <authorList>
            <person name="Dong S."/>
        </authorList>
    </citation>
    <scope>NUCLEOTIDE SEQUENCE</scope>
</reference>
<dbReference type="Proteomes" id="UP000612137">
    <property type="component" value="Segment"/>
</dbReference>
<evidence type="ECO:0000313" key="2">
    <source>
        <dbReference type="Proteomes" id="UP000612137"/>
    </source>
</evidence>
<accession>A0A7S6IL90</accession>
<protein>
    <submittedName>
        <fullName evidence="1">Uncharacterized protein</fullName>
    </submittedName>
</protein>
<proteinExistence type="predicted"/>
<organism evidence="1 2">
    <name type="scientific">Enterococcus phage FX417</name>
    <dbReference type="NCBI Taxonomy" id="2769573"/>
    <lineage>
        <taxon>Viruses</taxon>
        <taxon>Duplodnaviria</taxon>
        <taxon>Heunggongvirae</taxon>
        <taxon>Uroviricota</taxon>
        <taxon>Caudoviricetes</taxon>
        <taxon>Efquatrovirus</taxon>
        <taxon>Efquatrovirus LY0322</taxon>
    </lineage>
</organism>
<evidence type="ECO:0000313" key="1">
    <source>
        <dbReference type="EMBL" id="QOI67918.1"/>
    </source>
</evidence>
<dbReference type="EMBL" id="MT829326">
    <property type="protein sequence ID" value="QOI67918.1"/>
    <property type="molecule type" value="Genomic_DNA"/>
</dbReference>
<name>A0A7S6IL90_9CAUD</name>
<sequence length="124" mass="14471">MTLKIKCSYVAEGEPFTLGRTYTIYCESATAGLYYIKDDLGFNLPYRHVDDMAVIDGLLRNLNDVWHSYFIKCVTLEEEPEKDIKKEVHELLDKATELIYNNQEELNISLDDFVTLIRIKEDLK</sequence>